<dbReference type="Proteomes" id="UP000479710">
    <property type="component" value="Unassembled WGS sequence"/>
</dbReference>
<evidence type="ECO:0000313" key="1">
    <source>
        <dbReference type="EMBL" id="KAF0911467.1"/>
    </source>
</evidence>
<sequence length="73" mass="7469">MAMAAAGDKPEMVELWPNVSSPAAPPAPRLPICAATSLTTDVSQKTASAWSCEEGISRAKTTPMSTSAMGISC</sequence>
<keyword evidence="2" id="KW-1185">Reference proteome</keyword>
<protein>
    <submittedName>
        <fullName evidence="1">Uncharacterized protein</fullName>
    </submittedName>
</protein>
<dbReference type="AlphaFoldDB" id="A0A6G1DG50"/>
<organism evidence="1 2">
    <name type="scientific">Oryza meyeriana var. granulata</name>
    <dbReference type="NCBI Taxonomy" id="110450"/>
    <lineage>
        <taxon>Eukaryota</taxon>
        <taxon>Viridiplantae</taxon>
        <taxon>Streptophyta</taxon>
        <taxon>Embryophyta</taxon>
        <taxon>Tracheophyta</taxon>
        <taxon>Spermatophyta</taxon>
        <taxon>Magnoliopsida</taxon>
        <taxon>Liliopsida</taxon>
        <taxon>Poales</taxon>
        <taxon>Poaceae</taxon>
        <taxon>BOP clade</taxon>
        <taxon>Oryzoideae</taxon>
        <taxon>Oryzeae</taxon>
        <taxon>Oryzinae</taxon>
        <taxon>Oryza</taxon>
        <taxon>Oryza meyeriana</taxon>
    </lineage>
</organism>
<name>A0A6G1DG50_9ORYZ</name>
<evidence type="ECO:0000313" key="2">
    <source>
        <dbReference type="Proteomes" id="UP000479710"/>
    </source>
</evidence>
<proteinExistence type="predicted"/>
<comment type="caution">
    <text evidence="1">The sequence shown here is derived from an EMBL/GenBank/DDBJ whole genome shotgun (WGS) entry which is preliminary data.</text>
</comment>
<gene>
    <name evidence="1" type="ORF">E2562_011119</name>
</gene>
<accession>A0A6G1DG50</accession>
<dbReference type="EMBL" id="SPHZ02000006">
    <property type="protein sequence ID" value="KAF0911467.1"/>
    <property type="molecule type" value="Genomic_DNA"/>
</dbReference>
<reference evidence="1 2" key="1">
    <citation type="submission" date="2019-11" db="EMBL/GenBank/DDBJ databases">
        <title>Whole genome sequence of Oryza granulata.</title>
        <authorList>
            <person name="Li W."/>
        </authorList>
    </citation>
    <scope>NUCLEOTIDE SEQUENCE [LARGE SCALE GENOMIC DNA]</scope>
    <source>
        <strain evidence="2">cv. Menghai</strain>
        <tissue evidence="1">Leaf</tissue>
    </source>
</reference>